<sequence>MSRKEMIPAPVREMHKSIAFCGPEWELLCRIHKQIGAITMKYTKSKIVVILANVIHDMNETFNDWPEDPK</sequence>
<gene>
    <name evidence="1" type="ORF">S06H3_00879</name>
</gene>
<reference evidence="1" key="1">
    <citation type="journal article" date="2014" name="Front. Microbiol.">
        <title>High frequency of phylogenetically diverse reductive dehalogenase-homologous genes in deep subseafloor sedimentary metagenomes.</title>
        <authorList>
            <person name="Kawai M."/>
            <person name="Futagami T."/>
            <person name="Toyoda A."/>
            <person name="Takaki Y."/>
            <person name="Nishi S."/>
            <person name="Hori S."/>
            <person name="Arai W."/>
            <person name="Tsubouchi T."/>
            <person name="Morono Y."/>
            <person name="Uchiyama I."/>
            <person name="Ito T."/>
            <person name="Fujiyama A."/>
            <person name="Inagaki F."/>
            <person name="Takami H."/>
        </authorList>
    </citation>
    <scope>NUCLEOTIDE SEQUENCE</scope>
    <source>
        <strain evidence="1">Expedition CK06-06</strain>
    </source>
</reference>
<dbReference type="AlphaFoldDB" id="X1KXB6"/>
<dbReference type="EMBL" id="BARV01000191">
    <property type="protein sequence ID" value="GAH94814.1"/>
    <property type="molecule type" value="Genomic_DNA"/>
</dbReference>
<organism evidence="1">
    <name type="scientific">marine sediment metagenome</name>
    <dbReference type="NCBI Taxonomy" id="412755"/>
    <lineage>
        <taxon>unclassified sequences</taxon>
        <taxon>metagenomes</taxon>
        <taxon>ecological metagenomes</taxon>
    </lineage>
</organism>
<comment type="caution">
    <text evidence="1">The sequence shown here is derived from an EMBL/GenBank/DDBJ whole genome shotgun (WGS) entry which is preliminary data.</text>
</comment>
<accession>X1KXB6</accession>
<proteinExistence type="predicted"/>
<name>X1KXB6_9ZZZZ</name>
<evidence type="ECO:0000313" key="1">
    <source>
        <dbReference type="EMBL" id="GAH94814.1"/>
    </source>
</evidence>
<protein>
    <submittedName>
        <fullName evidence="1">Uncharacterized protein</fullName>
    </submittedName>
</protein>